<dbReference type="Proteomes" id="UP000800200">
    <property type="component" value="Unassembled WGS sequence"/>
</dbReference>
<evidence type="ECO:0000259" key="2">
    <source>
        <dbReference type="Pfam" id="PF22041"/>
    </source>
</evidence>
<dbReference type="CDD" id="cd00299">
    <property type="entry name" value="GST_C_family"/>
    <property type="match status" value="1"/>
</dbReference>
<evidence type="ECO:0000313" key="4">
    <source>
        <dbReference type="Proteomes" id="UP000800200"/>
    </source>
</evidence>
<reference evidence="3" key="1">
    <citation type="journal article" date="2020" name="Stud. Mycol.">
        <title>101 Dothideomycetes genomes: a test case for predicting lifestyles and emergence of pathogens.</title>
        <authorList>
            <person name="Haridas S."/>
            <person name="Albert R."/>
            <person name="Binder M."/>
            <person name="Bloem J."/>
            <person name="Labutti K."/>
            <person name="Salamov A."/>
            <person name="Andreopoulos B."/>
            <person name="Baker S."/>
            <person name="Barry K."/>
            <person name="Bills G."/>
            <person name="Bluhm B."/>
            <person name="Cannon C."/>
            <person name="Castanera R."/>
            <person name="Culley D."/>
            <person name="Daum C."/>
            <person name="Ezra D."/>
            <person name="Gonzalez J."/>
            <person name="Henrissat B."/>
            <person name="Kuo A."/>
            <person name="Liang C."/>
            <person name="Lipzen A."/>
            <person name="Lutzoni F."/>
            <person name="Magnuson J."/>
            <person name="Mondo S."/>
            <person name="Nolan M."/>
            <person name="Ohm R."/>
            <person name="Pangilinan J."/>
            <person name="Park H.-J."/>
            <person name="Ramirez L."/>
            <person name="Alfaro M."/>
            <person name="Sun H."/>
            <person name="Tritt A."/>
            <person name="Yoshinaga Y."/>
            <person name="Zwiers L.-H."/>
            <person name="Turgeon B."/>
            <person name="Goodwin S."/>
            <person name="Spatafora J."/>
            <person name="Crous P."/>
            <person name="Grigoriev I."/>
        </authorList>
    </citation>
    <scope>NUCLEOTIDE SEQUENCE</scope>
    <source>
        <strain evidence="3">CBS 207.26</strain>
    </source>
</reference>
<organism evidence="3 4">
    <name type="scientific">Zopfia rhizophila CBS 207.26</name>
    <dbReference type="NCBI Taxonomy" id="1314779"/>
    <lineage>
        <taxon>Eukaryota</taxon>
        <taxon>Fungi</taxon>
        <taxon>Dikarya</taxon>
        <taxon>Ascomycota</taxon>
        <taxon>Pezizomycotina</taxon>
        <taxon>Dothideomycetes</taxon>
        <taxon>Dothideomycetes incertae sedis</taxon>
        <taxon>Zopfiaceae</taxon>
        <taxon>Zopfia</taxon>
    </lineage>
</organism>
<dbReference type="SUPFAM" id="SSF47616">
    <property type="entry name" value="GST C-terminal domain-like"/>
    <property type="match status" value="1"/>
</dbReference>
<evidence type="ECO:0000259" key="1">
    <source>
        <dbReference type="Pfam" id="PF13409"/>
    </source>
</evidence>
<dbReference type="OrthoDB" id="4951845at2759"/>
<proteinExistence type="predicted"/>
<dbReference type="CDD" id="cd03038">
    <property type="entry name" value="GST_N_etherase_LigE"/>
    <property type="match status" value="1"/>
</dbReference>
<dbReference type="InterPro" id="IPR004045">
    <property type="entry name" value="Glutathione_S-Trfase_N"/>
</dbReference>
<dbReference type="SUPFAM" id="SSF52833">
    <property type="entry name" value="Thioredoxin-like"/>
    <property type="match status" value="1"/>
</dbReference>
<dbReference type="AlphaFoldDB" id="A0A6A6EBS9"/>
<dbReference type="InterPro" id="IPR036282">
    <property type="entry name" value="Glutathione-S-Trfase_C_sf"/>
</dbReference>
<dbReference type="Gene3D" id="3.40.30.10">
    <property type="entry name" value="Glutaredoxin"/>
    <property type="match status" value="1"/>
</dbReference>
<dbReference type="InterPro" id="IPR036249">
    <property type="entry name" value="Thioredoxin-like_sf"/>
</dbReference>
<dbReference type="EMBL" id="ML994620">
    <property type="protein sequence ID" value="KAF2189447.1"/>
    <property type="molecule type" value="Genomic_DNA"/>
</dbReference>
<dbReference type="Pfam" id="PF22041">
    <property type="entry name" value="GST_C_7"/>
    <property type="match status" value="1"/>
</dbReference>
<dbReference type="Pfam" id="PF13409">
    <property type="entry name" value="GST_N_2"/>
    <property type="match status" value="1"/>
</dbReference>
<sequence length="241" mass="27374">MSQVILYDLPSKPPCASWSLNPWKPRMILNFKGIDYKTEWVEYPDLVSTLSSFGLAPNSPNSPGYFTNYSSPAIRFDDGTLMMDSWKIAPELERRYPTPSLHLDESIVVQVRDHVGKLFGPLRPNVLPKIPNLLNNPSAEYFERTREKIFGMPLSQLEEEKGGEGAWEAIQQPAEEAADLLKKHGGPFFLGKTVSYADLIFVSFLHCLRRVDEGIFERFISLDPAFSAIYDASKQWLVKDD</sequence>
<feature type="domain" description="Glutathione S-transferase UstS-like C-terminal" evidence="2">
    <location>
        <begin position="117"/>
        <end position="212"/>
    </location>
</feature>
<protein>
    <recommendedName>
        <fullName evidence="5">GST N-terminal domain-containing protein</fullName>
    </recommendedName>
</protein>
<keyword evidence="4" id="KW-1185">Reference proteome</keyword>
<dbReference type="Gene3D" id="1.20.1050.10">
    <property type="match status" value="1"/>
</dbReference>
<evidence type="ECO:0008006" key="5">
    <source>
        <dbReference type="Google" id="ProtNLM"/>
    </source>
</evidence>
<name>A0A6A6EBS9_9PEZI</name>
<accession>A0A6A6EBS9</accession>
<gene>
    <name evidence="3" type="ORF">K469DRAFT_736796</name>
</gene>
<feature type="domain" description="GST N-terminal" evidence="1">
    <location>
        <begin position="18"/>
        <end position="94"/>
    </location>
</feature>
<evidence type="ECO:0000313" key="3">
    <source>
        <dbReference type="EMBL" id="KAF2189447.1"/>
    </source>
</evidence>
<dbReference type="InterPro" id="IPR054416">
    <property type="entry name" value="GST_UstS-like_C"/>
</dbReference>